<evidence type="ECO:0000256" key="1">
    <source>
        <dbReference type="SAM" id="Phobius"/>
    </source>
</evidence>
<dbReference type="Proteomes" id="UP000199444">
    <property type="component" value="Unassembled WGS sequence"/>
</dbReference>
<accession>A0A1H1DIT8</accession>
<keyword evidence="1" id="KW-0812">Transmembrane</keyword>
<gene>
    <name evidence="2" type="ORF">SAMN05216231_2438</name>
</gene>
<sequence>MNENIVAKILFIIGIAQMSIGLIVGLILGNADYYGVMNWSIFFTWAVGGFVSGMLFLGFSEIIKLLHMINEKTPSLKNEVFHSMKPLEGGSSVSWTIEELDKERIKEKYIDEAISEIVPSPKEGFCLVKFKGGSGYYVKVVNVDGFSIEEVHDSETKYAIIAWYNKLD</sequence>
<evidence type="ECO:0000313" key="2">
    <source>
        <dbReference type="EMBL" id="SDQ76403.1"/>
    </source>
</evidence>
<dbReference type="EMBL" id="FNKD01000003">
    <property type="protein sequence ID" value="SDQ76403.1"/>
    <property type="molecule type" value="Genomic_DNA"/>
</dbReference>
<name>A0A1H1DIT8_9BACI</name>
<organism evidence="2 3">
    <name type="scientific">Virgibacillus salinus</name>
    <dbReference type="NCBI Taxonomy" id="553311"/>
    <lineage>
        <taxon>Bacteria</taxon>
        <taxon>Bacillati</taxon>
        <taxon>Bacillota</taxon>
        <taxon>Bacilli</taxon>
        <taxon>Bacillales</taxon>
        <taxon>Bacillaceae</taxon>
        <taxon>Virgibacillus</taxon>
    </lineage>
</organism>
<keyword evidence="1" id="KW-0472">Membrane</keyword>
<feature type="transmembrane region" description="Helical" evidence="1">
    <location>
        <begin position="40"/>
        <end position="59"/>
    </location>
</feature>
<evidence type="ECO:0000313" key="3">
    <source>
        <dbReference type="Proteomes" id="UP000199444"/>
    </source>
</evidence>
<feature type="transmembrane region" description="Helical" evidence="1">
    <location>
        <begin position="9"/>
        <end position="28"/>
    </location>
</feature>
<dbReference type="RefSeq" id="WP_092493265.1">
    <property type="nucleotide sequence ID" value="NZ_FNKD01000003.1"/>
</dbReference>
<protein>
    <submittedName>
        <fullName evidence="2">Uncharacterized protein</fullName>
    </submittedName>
</protein>
<dbReference type="STRING" id="553311.SAMN05216231_2438"/>
<keyword evidence="3" id="KW-1185">Reference proteome</keyword>
<keyword evidence="1" id="KW-1133">Transmembrane helix</keyword>
<proteinExistence type="predicted"/>
<dbReference type="AlphaFoldDB" id="A0A1H1DIT8"/>
<reference evidence="2 3" key="1">
    <citation type="submission" date="2016-10" db="EMBL/GenBank/DDBJ databases">
        <authorList>
            <person name="de Groot N.N."/>
        </authorList>
    </citation>
    <scope>NUCLEOTIDE SEQUENCE [LARGE SCALE GENOMIC DNA]</scope>
    <source>
        <strain evidence="2 3">CGMCC 1.10449</strain>
    </source>
</reference>